<keyword evidence="2" id="KW-1185">Reference proteome</keyword>
<name>A0A0J1IL71_9FIRM</name>
<accession>A0A0J1IL71</accession>
<proteinExistence type="predicted"/>
<dbReference type="Proteomes" id="UP000036356">
    <property type="component" value="Unassembled WGS sequence"/>
</dbReference>
<reference evidence="1 2" key="1">
    <citation type="submission" date="2015-06" db="EMBL/GenBank/DDBJ databases">
        <title>Draft genome of the moderately acidophilic sulfate reducer Candidatus Desulfosporosinus acididurans strain M1.</title>
        <authorList>
            <person name="Poehlein A."/>
            <person name="Petzsch P."/>
            <person name="Johnson B.D."/>
            <person name="Schloemann M."/>
            <person name="Daniel R."/>
            <person name="Muehling M."/>
        </authorList>
    </citation>
    <scope>NUCLEOTIDE SEQUENCE [LARGE SCALE GENOMIC DNA]</scope>
    <source>
        <strain evidence="1 2">M1</strain>
    </source>
</reference>
<evidence type="ECO:0000313" key="1">
    <source>
        <dbReference type="EMBL" id="KLU65436.1"/>
    </source>
</evidence>
<dbReference type="STRING" id="476652.DEAC_c25730"/>
<dbReference type="PATRIC" id="fig|476652.3.peg.2688"/>
<comment type="caution">
    <text evidence="1">The sequence shown here is derived from an EMBL/GenBank/DDBJ whole genome shotgun (WGS) entry which is preliminary data.</text>
</comment>
<dbReference type="NCBIfam" id="NF038262">
    <property type="entry name" value="SiaB_fam_kinase"/>
    <property type="match status" value="1"/>
</dbReference>
<dbReference type="EMBL" id="LDZY01000008">
    <property type="protein sequence ID" value="KLU65436.1"/>
    <property type="molecule type" value="Genomic_DNA"/>
</dbReference>
<gene>
    <name evidence="1" type="ORF">DEAC_c25730</name>
</gene>
<dbReference type="Pfam" id="PF19788">
    <property type="entry name" value="DUF6272"/>
    <property type="match status" value="1"/>
</dbReference>
<evidence type="ECO:0000313" key="2">
    <source>
        <dbReference type="Proteomes" id="UP000036356"/>
    </source>
</evidence>
<dbReference type="InterPro" id="IPR046239">
    <property type="entry name" value="DUF6272"/>
</dbReference>
<sequence>MIHLQQLKRSLEEYRVLICFSGQFSQGIVEQLCDSIKGHLSEGPGTKQNPMRVISIFVEQAQNIINYNQVKKNHKYYDQFLESSIVTIGKNGENFFVTSGNIIDNNDLQPLLKKIDYLNSLEPGDLKTLYKEVMKNGGFEELERSAGLGLIHMARKSKSPIEYESYPINEELSYFQINVNS</sequence>
<organism evidence="1 2">
    <name type="scientific">Desulfosporosinus acididurans</name>
    <dbReference type="NCBI Taxonomy" id="476652"/>
    <lineage>
        <taxon>Bacteria</taxon>
        <taxon>Bacillati</taxon>
        <taxon>Bacillota</taxon>
        <taxon>Clostridia</taxon>
        <taxon>Eubacteriales</taxon>
        <taxon>Desulfitobacteriaceae</taxon>
        <taxon>Desulfosporosinus</taxon>
    </lineage>
</organism>
<dbReference type="AlphaFoldDB" id="A0A0J1IL71"/>
<protein>
    <submittedName>
        <fullName evidence="1">Uncharacterized protein</fullName>
    </submittedName>
</protein>